<dbReference type="Pfam" id="PF08022">
    <property type="entry name" value="FAD_binding_8"/>
    <property type="match status" value="1"/>
</dbReference>
<dbReference type="InterPro" id="IPR051410">
    <property type="entry name" value="Ferric/Cupric_Reductase"/>
</dbReference>
<dbReference type="Proteomes" id="UP000294847">
    <property type="component" value="Chromosome 3"/>
</dbReference>
<dbReference type="PANTHER" id="PTHR32361:SF3">
    <property type="entry name" value="REDUCTASE, PUTATIVE (AFU_ORTHOLOGUE AFUA_6G13750)-RELATED"/>
    <property type="match status" value="1"/>
</dbReference>
<evidence type="ECO:0000256" key="2">
    <source>
        <dbReference type="ARBA" id="ARBA00022448"/>
    </source>
</evidence>
<dbReference type="Gene3D" id="3.40.50.80">
    <property type="entry name" value="Nucleotide-binding domain of ferredoxin-NADP reductase (FNR) module"/>
    <property type="match status" value="1"/>
</dbReference>
<feature type="transmembrane region" description="Helical" evidence="10">
    <location>
        <begin position="223"/>
        <end position="242"/>
    </location>
</feature>
<evidence type="ECO:0000259" key="11">
    <source>
        <dbReference type="Pfam" id="PF01794"/>
    </source>
</evidence>
<evidence type="ECO:0000256" key="3">
    <source>
        <dbReference type="ARBA" id="ARBA00022692"/>
    </source>
</evidence>
<feature type="transmembrane region" description="Helical" evidence="10">
    <location>
        <begin position="297"/>
        <end position="327"/>
    </location>
</feature>
<dbReference type="InterPro" id="IPR013130">
    <property type="entry name" value="Fe3_Rdtase_TM_dom"/>
</dbReference>
<dbReference type="SFLD" id="SFLDG01168">
    <property type="entry name" value="Ferric_reductase_subgroup_(FRE"/>
    <property type="match status" value="1"/>
</dbReference>
<dbReference type="GO" id="GO:0015677">
    <property type="term" value="P:copper ion import"/>
    <property type="evidence" value="ECO:0007669"/>
    <property type="project" value="TreeGrafter"/>
</dbReference>
<dbReference type="GO" id="GO:0000293">
    <property type="term" value="F:ferric-chelate reductase activity"/>
    <property type="evidence" value="ECO:0007669"/>
    <property type="project" value="UniProtKB-ARBA"/>
</dbReference>
<feature type="region of interest" description="Disordered" evidence="9">
    <location>
        <begin position="453"/>
        <end position="482"/>
    </location>
</feature>
<dbReference type="CDD" id="cd06186">
    <property type="entry name" value="NOX_Duox_like_FAD_NADP"/>
    <property type="match status" value="1"/>
</dbReference>
<keyword evidence="6" id="KW-0560">Oxidoreductase</keyword>
<keyword evidence="7" id="KW-0406">Ion transport</keyword>
<comment type="subcellular location">
    <subcellularLocation>
        <location evidence="1">Membrane</location>
        <topology evidence="1">Multi-pass membrane protein</topology>
    </subcellularLocation>
</comment>
<feature type="domain" description="Ferric oxidoreductase" evidence="11">
    <location>
        <begin position="186"/>
        <end position="307"/>
    </location>
</feature>
<evidence type="ECO:0000256" key="9">
    <source>
        <dbReference type="SAM" id="MobiDB-lite"/>
    </source>
</evidence>
<feature type="transmembrane region" description="Helical" evidence="10">
    <location>
        <begin position="262"/>
        <end position="285"/>
    </location>
</feature>
<dbReference type="InterPro" id="IPR039261">
    <property type="entry name" value="FNR_nucleotide-bd"/>
</dbReference>
<feature type="transmembrane region" description="Helical" evidence="10">
    <location>
        <begin position="56"/>
        <end position="77"/>
    </location>
</feature>
<evidence type="ECO:0000256" key="8">
    <source>
        <dbReference type="ARBA" id="ARBA00023136"/>
    </source>
</evidence>
<evidence type="ECO:0000259" key="12">
    <source>
        <dbReference type="Pfam" id="PF08022"/>
    </source>
</evidence>
<dbReference type="PANTHER" id="PTHR32361">
    <property type="entry name" value="FERRIC/CUPRIC REDUCTASE TRANSMEMBRANE COMPONENT"/>
    <property type="match status" value="1"/>
</dbReference>
<evidence type="ECO:0000256" key="1">
    <source>
        <dbReference type="ARBA" id="ARBA00004141"/>
    </source>
</evidence>
<dbReference type="EMBL" id="CP034206">
    <property type="protein sequence ID" value="QBZ59874.1"/>
    <property type="molecule type" value="Genomic_DNA"/>
</dbReference>
<feature type="transmembrane region" description="Helical" evidence="10">
    <location>
        <begin position="136"/>
        <end position="161"/>
    </location>
</feature>
<dbReference type="SUPFAM" id="SSF52343">
    <property type="entry name" value="Ferredoxin reductase-like, C-terminal NADP-linked domain"/>
    <property type="match status" value="1"/>
</dbReference>
<keyword evidence="8 10" id="KW-0472">Membrane</keyword>
<feature type="domain" description="FAD-binding 8" evidence="12">
    <location>
        <begin position="357"/>
        <end position="495"/>
    </location>
</feature>
<accession>A0A4P7NE16</accession>
<dbReference type="SFLD" id="SFLDS00052">
    <property type="entry name" value="Ferric_Reductase_Domain"/>
    <property type="match status" value="1"/>
</dbReference>
<keyword evidence="3 10" id="KW-0812">Transmembrane</keyword>
<dbReference type="Pfam" id="PF08030">
    <property type="entry name" value="NAD_binding_6"/>
    <property type="match status" value="1"/>
</dbReference>
<feature type="domain" description="Ferric reductase NAD binding" evidence="13">
    <location>
        <begin position="505"/>
        <end position="692"/>
    </location>
</feature>
<name>A0A4P7NE16_PYROR</name>
<proteinExistence type="predicted"/>
<evidence type="ECO:0000256" key="10">
    <source>
        <dbReference type="SAM" id="Phobius"/>
    </source>
</evidence>
<evidence type="ECO:0000256" key="5">
    <source>
        <dbReference type="ARBA" id="ARBA00022989"/>
    </source>
</evidence>
<keyword evidence="2" id="KW-0813">Transport</keyword>
<evidence type="ECO:0000313" key="15">
    <source>
        <dbReference type="Proteomes" id="UP000294847"/>
    </source>
</evidence>
<gene>
    <name evidence="14" type="ORF">PoMZ_04840</name>
</gene>
<evidence type="ECO:0000256" key="4">
    <source>
        <dbReference type="ARBA" id="ARBA00022982"/>
    </source>
</evidence>
<evidence type="ECO:0008006" key="16">
    <source>
        <dbReference type="Google" id="ProtNLM"/>
    </source>
</evidence>
<keyword evidence="5 10" id="KW-1133">Transmembrane helix</keyword>
<evidence type="ECO:0000259" key="13">
    <source>
        <dbReference type="Pfam" id="PF08030"/>
    </source>
</evidence>
<dbReference type="GO" id="GO:0005886">
    <property type="term" value="C:plasma membrane"/>
    <property type="evidence" value="ECO:0007669"/>
    <property type="project" value="TreeGrafter"/>
</dbReference>
<dbReference type="GO" id="GO:0006826">
    <property type="term" value="P:iron ion transport"/>
    <property type="evidence" value="ECO:0007669"/>
    <property type="project" value="TreeGrafter"/>
</dbReference>
<evidence type="ECO:0000256" key="7">
    <source>
        <dbReference type="ARBA" id="ARBA00023065"/>
    </source>
</evidence>
<dbReference type="AlphaFoldDB" id="A0A4P7NE16"/>
<organism evidence="14 15">
    <name type="scientific">Pyricularia oryzae</name>
    <name type="common">Rice blast fungus</name>
    <name type="synonym">Magnaporthe oryzae</name>
    <dbReference type="NCBI Taxonomy" id="318829"/>
    <lineage>
        <taxon>Eukaryota</taxon>
        <taxon>Fungi</taxon>
        <taxon>Dikarya</taxon>
        <taxon>Ascomycota</taxon>
        <taxon>Pezizomycotina</taxon>
        <taxon>Sordariomycetes</taxon>
        <taxon>Sordariomycetidae</taxon>
        <taxon>Magnaporthales</taxon>
        <taxon>Pyriculariaceae</taxon>
        <taxon>Pyricularia</taxon>
    </lineage>
</organism>
<evidence type="ECO:0000256" key="6">
    <source>
        <dbReference type="ARBA" id="ARBA00023002"/>
    </source>
</evidence>
<dbReference type="Pfam" id="PF01794">
    <property type="entry name" value="Ferric_reduct"/>
    <property type="match status" value="1"/>
</dbReference>
<dbReference type="GO" id="GO:0006879">
    <property type="term" value="P:intracellular iron ion homeostasis"/>
    <property type="evidence" value="ECO:0007669"/>
    <property type="project" value="TreeGrafter"/>
</dbReference>
<protein>
    <recommendedName>
        <fullName evidence="16">FAD-binding FR-type domain-containing protein</fullName>
    </recommendedName>
</protein>
<feature type="compositionally biased region" description="Polar residues" evidence="9">
    <location>
        <begin position="471"/>
        <end position="482"/>
    </location>
</feature>
<reference evidence="14 15" key="1">
    <citation type="journal article" date="2019" name="Mol. Biol. Evol.">
        <title>Blast fungal genomes show frequent chromosomal changes, gene gains and losses, and effector gene turnover.</title>
        <authorList>
            <person name="Gomez Luciano L.B."/>
            <person name="Jason Tsai I."/>
            <person name="Chuma I."/>
            <person name="Tosa Y."/>
            <person name="Chen Y.H."/>
            <person name="Li J.Y."/>
            <person name="Li M.Y."/>
            <person name="Jade Lu M.Y."/>
            <person name="Nakayashiki H."/>
            <person name="Li W.H."/>
        </authorList>
    </citation>
    <scope>NUCLEOTIDE SEQUENCE [LARGE SCALE GENOMIC DNA]</scope>
    <source>
        <strain evidence="14">MZ5-1-6</strain>
    </source>
</reference>
<dbReference type="InterPro" id="IPR013112">
    <property type="entry name" value="FAD-bd_8"/>
</dbReference>
<sequence>MTSQKSSALSARHIQDFTNATNVVSYWGYADRIVPCANDPGSCAYLDLVYESHSTGMLYTGIMWALILGILLVWAFMRKVFPSAPAPVDVASSRVEDGQAPAKSAVTRLRNAIASSSRRWLLPESMRWLFGHVTRLQLAVLGIVIVYLTIFSFAGIYYASWVTPVKNMPGVYNFRSSLGPWSNRVGVFAYALTPMSVMLASRESILSILTGVPYQSFMFMHRWLGYIMFAQSVLHTIGWCIIEIRLYQPQPKVGIEWITQTYMIWGLVAMILLTILVLLSTKWAIRAFGYEFFRKAHYVLAMVYIGGAIAHWEGLMCFLVPGILLWFVDRAARLVRTGLLHYNYLEDGTLGFGSAKASVQMFEDAEGDGDVVRLDFDHPHQAWAIGQHFFLTFPELSIWQSHPMTPLAPPVMPGTAGGKTGSRHSYVMRAKAGETKKLALLAAQKLAAGGAGAESATAEKTAASSSSSSSQNNNDSSKAPTPTVSVILTGPYGQSIMHSLRSDANVLCVAGGTGITFVLPPLLEIVRSAPVPGRKMELVWAVRHARDMAWVAPELAELRAASATHNLHIDVYVTRDAKTRSGKVAGGKVAGGKVAGGKVAGGKVAGGKDESAARNDVATVSGSSAGSISSGEEVEEEANVAVHRSGHVENPQVRRPKMDAIVAGFVGGVAAGSTTVYASGPLEMVGDLRVAVARQNDSGKVWRGEERFDVRLVSDDRIEW</sequence>
<keyword evidence="4" id="KW-0249">Electron transport</keyword>
<feature type="compositionally biased region" description="Low complexity" evidence="9">
    <location>
        <begin position="453"/>
        <end position="470"/>
    </location>
</feature>
<dbReference type="InterPro" id="IPR013121">
    <property type="entry name" value="Fe_red_NAD-bd_6"/>
</dbReference>
<evidence type="ECO:0000313" key="14">
    <source>
        <dbReference type="EMBL" id="QBZ59874.1"/>
    </source>
</evidence>